<keyword evidence="4" id="KW-0564">Palmitate</keyword>
<dbReference type="PANTHER" id="PTHR30429">
    <property type="entry name" value="D-METHIONINE-BINDING LIPOPROTEIN METQ"/>
    <property type="match status" value="1"/>
</dbReference>
<comment type="caution">
    <text evidence="9">The sequence shown here is derived from an EMBL/GenBank/DDBJ whole genome shotgun (WGS) entry which is preliminary data.</text>
</comment>
<dbReference type="OrthoDB" id="9812878at2"/>
<feature type="lipid moiety-binding region" description="S-diacylglycerol cysteine" evidence="7">
    <location>
        <position position="21"/>
    </location>
</feature>
<proteinExistence type="inferred from homology"/>
<comment type="similarity">
    <text evidence="6">Belongs to the nlpA lipoprotein family.</text>
</comment>
<evidence type="ECO:0000313" key="10">
    <source>
        <dbReference type="Proteomes" id="UP000530514"/>
    </source>
</evidence>
<dbReference type="Gene3D" id="3.40.190.10">
    <property type="entry name" value="Periplasmic binding protein-like II"/>
    <property type="match status" value="2"/>
</dbReference>
<keyword evidence="10" id="KW-1185">Reference proteome</keyword>
<keyword evidence="5 6" id="KW-0449">Lipoprotein</keyword>
<evidence type="ECO:0000256" key="1">
    <source>
        <dbReference type="ARBA" id="ARBA00004635"/>
    </source>
</evidence>
<keyword evidence="3" id="KW-0472">Membrane</keyword>
<gene>
    <name evidence="9" type="ORF">H1164_02615</name>
</gene>
<dbReference type="Pfam" id="PF03180">
    <property type="entry name" value="Lipoprotein_9"/>
    <property type="match status" value="1"/>
</dbReference>
<name>A0A7W1X824_9BACL</name>
<accession>A0A7W1X824</accession>
<dbReference type="PIRSF" id="PIRSF002854">
    <property type="entry name" value="MetQ"/>
    <property type="match status" value="1"/>
</dbReference>
<evidence type="ECO:0000313" key="9">
    <source>
        <dbReference type="EMBL" id="MBA4541795.1"/>
    </source>
</evidence>
<evidence type="ECO:0000256" key="3">
    <source>
        <dbReference type="ARBA" id="ARBA00023136"/>
    </source>
</evidence>
<organism evidence="9 10">
    <name type="scientific">Thermoactinomyces daqus</name>
    <dbReference type="NCBI Taxonomy" id="1329516"/>
    <lineage>
        <taxon>Bacteria</taxon>
        <taxon>Bacillati</taxon>
        <taxon>Bacillota</taxon>
        <taxon>Bacilli</taxon>
        <taxon>Bacillales</taxon>
        <taxon>Thermoactinomycetaceae</taxon>
        <taxon>Thermoactinomyces</taxon>
    </lineage>
</organism>
<comment type="subcellular location">
    <subcellularLocation>
        <location evidence="1">Membrane</location>
        <topology evidence="1">Lipid-anchor</topology>
    </subcellularLocation>
</comment>
<keyword evidence="2 8" id="KW-0732">Signal</keyword>
<dbReference type="InterPro" id="IPR004872">
    <property type="entry name" value="Lipoprotein_NlpA"/>
</dbReference>
<dbReference type="EMBL" id="JACEIP010000003">
    <property type="protein sequence ID" value="MBA4541795.1"/>
    <property type="molecule type" value="Genomic_DNA"/>
</dbReference>
<feature type="signal peptide" evidence="8">
    <location>
        <begin position="1"/>
        <end position="22"/>
    </location>
</feature>
<protein>
    <recommendedName>
        <fullName evidence="6">Lipoprotein</fullName>
    </recommendedName>
</protein>
<evidence type="ECO:0000256" key="7">
    <source>
        <dbReference type="PIRSR" id="PIRSR002854-1"/>
    </source>
</evidence>
<dbReference type="GO" id="GO:0016020">
    <property type="term" value="C:membrane"/>
    <property type="evidence" value="ECO:0007669"/>
    <property type="project" value="UniProtKB-SubCell"/>
</dbReference>
<dbReference type="AlphaFoldDB" id="A0A7W1X824"/>
<evidence type="ECO:0000256" key="6">
    <source>
        <dbReference type="PIRNR" id="PIRNR002854"/>
    </source>
</evidence>
<dbReference type="PANTHER" id="PTHR30429:SF0">
    <property type="entry name" value="METHIONINE-BINDING LIPOPROTEIN METQ"/>
    <property type="match status" value="1"/>
</dbReference>
<dbReference type="Proteomes" id="UP000530514">
    <property type="component" value="Unassembled WGS sequence"/>
</dbReference>
<evidence type="ECO:0000256" key="5">
    <source>
        <dbReference type="ARBA" id="ARBA00023288"/>
    </source>
</evidence>
<dbReference type="RefSeq" id="WP_152568508.1">
    <property type="nucleotide sequence ID" value="NZ_JACEIP010000003.1"/>
</dbReference>
<sequence length="265" mass="29195">MKRLFSVFLAAVLSLVGLTACSQQQESSNTLTVGASAVPHAEILEHVKPILAKEGVNLNIKVFQDYVLPNKAVEEGDLDANYFQHIVWMDTTNQEKGYHLVKVVGVHIEPMGAYSHKIKNIKELKDGATVAIPNGTSEVTRALLLLEKNGLIKLDNDKGVKTVNNIVSNPKKLQFKPLEPAMLPRVIDDVDLDVINTNYALQAHLNPTKDALIIEGKDSPYVNVLAVKKGKENDPRIQKLAKALTSPDTKKFIEQKYKGAIIPAF</sequence>
<dbReference type="PROSITE" id="PS51257">
    <property type="entry name" value="PROKAR_LIPOPROTEIN"/>
    <property type="match status" value="1"/>
</dbReference>
<dbReference type="CDD" id="cd13597">
    <property type="entry name" value="PBP2_lipoprotein_Tp32"/>
    <property type="match status" value="1"/>
</dbReference>
<evidence type="ECO:0000256" key="2">
    <source>
        <dbReference type="ARBA" id="ARBA00022729"/>
    </source>
</evidence>
<evidence type="ECO:0000256" key="4">
    <source>
        <dbReference type="ARBA" id="ARBA00023139"/>
    </source>
</evidence>
<dbReference type="SUPFAM" id="SSF53850">
    <property type="entry name" value="Periplasmic binding protein-like II"/>
    <property type="match status" value="1"/>
</dbReference>
<evidence type="ECO:0000256" key="8">
    <source>
        <dbReference type="SAM" id="SignalP"/>
    </source>
</evidence>
<feature type="chain" id="PRO_5031411327" description="Lipoprotein" evidence="8">
    <location>
        <begin position="23"/>
        <end position="265"/>
    </location>
</feature>
<reference evidence="9 10" key="1">
    <citation type="submission" date="2020-07" db="EMBL/GenBank/DDBJ databases">
        <authorList>
            <person name="Feng H."/>
        </authorList>
    </citation>
    <scope>NUCLEOTIDE SEQUENCE [LARGE SCALE GENOMIC DNA]</scope>
    <source>
        <strain evidence="10">s-11</strain>
    </source>
</reference>